<dbReference type="InterPro" id="IPR036388">
    <property type="entry name" value="WH-like_DNA-bd_sf"/>
</dbReference>
<sequence>MKISDLDKQIIRVLFENGRESFTNLNKKFFKSTGIKKRITKLQDNHILKIQGNTNVNKLNYEIMFVLINMNDSEDLKELLHAYSKCPRVFLLADISGQYNVIMGIFGASIDVLHRYLNHCGPTNQKGVSHSLILFNSVIQIPEYLPLNMFRSKSQENLCGNVCNECEAFLDGSCEGCQNL</sequence>
<dbReference type="PANTHER" id="PTHR30154">
    <property type="entry name" value="LEUCINE-RESPONSIVE REGULATORY PROTEIN"/>
    <property type="match status" value="1"/>
</dbReference>
<dbReference type="GO" id="GO:0043200">
    <property type="term" value="P:response to amino acid"/>
    <property type="evidence" value="ECO:0007669"/>
    <property type="project" value="TreeGrafter"/>
</dbReference>
<dbReference type="InterPro" id="IPR019888">
    <property type="entry name" value="Tscrpt_reg_AsnC-like"/>
</dbReference>
<dbReference type="AlphaFoldDB" id="A0A0F9RM27"/>
<dbReference type="EMBL" id="LAZR01003440">
    <property type="protein sequence ID" value="KKN18308.1"/>
    <property type="molecule type" value="Genomic_DNA"/>
</dbReference>
<gene>
    <name evidence="1" type="ORF">LCGC14_0957100</name>
</gene>
<evidence type="ECO:0008006" key="2">
    <source>
        <dbReference type="Google" id="ProtNLM"/>
    </source>
</evidence>
<organism evidence="1">
    <name type="scientific">marine sediment metagenome</name>
    <dbReference type="NCBI Taxonomy" id="412755"/>
    <lineage>
        <taxon>unclassified sequences</taxon>
        <taxon>metagenomes</taxon>
        <taxon>ecological metagenomes</taxon>
    </lineage>
</organism>
<name>A0A0F9RM27_9ZZZZ</name>
<comment type="caution">
    <text evidence="1">The sequence shown here is derived from an EMBL/GenBank/DDBJ whole genome shotgun (WGS) entry which is preliminary data.</text>
</comment>
<reference evidence="1" key="1">
    <citation type="journal article" date="2015" name="Nature">
        <title>Complex archaea that bridge the gap between prokaryotes and eukaryotes.</title>
        <authorList>
            <person name="Spang A."/>
            <person name="Saw J.H."/>
            <person name="Jorgensen S.L."/>
            <person name="Zaremba-Niedzwiedzka K."/>
            <person name="Martijn J."/>
            <person name="Lind A.E."/>
            <person name="van Eijk R."/>
            <person name="Schleper C."/>
            <person name="Guy L."/>
            <person name="Ettema T.J."/>
        </authorList>
    </citation>
    <scope>NUCLEOTIDE SEQUENCE</scope>
</reference>
<dbReference type="PANTHER" id="PTHR30154:SF50">
    <property type="entry name" value="TRANSCRIPTIONAL REGULATOR, ASNC FAMILY"/>
    <property type="match status" value="1"/>
</dbReference>
<dbReference type="GO" id="GO:0005829">
    <property type="term" value="C:cytosol"/>
    <property type="evidence" value="ECO:0007669"/>
    <property type="project" value="TreeGrafter"/>
</dbReference>
<accession>A0A0F9RM27</accession>
<proteinExistence type="predicted"/>
<protein>
    <recommendedName>
        <fullName evidence="2">HTH asnC-type domain-containing protein</fullName>
    </recommendedName>
</protein>
<evidence type="ECO:0000313" key="1">
    <source>
        <dbReference type="EMBL" id="KKN18308.1"/>
    </source>
</evidence>
<dbReference type="GO" id="GO:0043565">
    <property type="term" value="F:sequence-specific DNA binding"/>
    <property type="evidence" value="ECO:0007669"/>
    <property type="project" value="TreeGrafter"/>
</dbReference>
<dbReference type="Gene3D" id="1.10.10.10">
    <property type="entry name" value="Winged helix-like DNA-binding domain superfamily/Winged helix DNA-binding domain"/>
    <property type="match status" value="1"/>
</dbReference>
<dbReference type="SMART" id="SM00344">
    <property type="entry name" value="HTH_ASNC"/>
    <property type="match status" value="1"/>
</dbReference>